<feature type="non-terminal residue" evidence="2">
    <location>
        <position position="106"/>
    </location>
</feature>
<dbReference type="EMBL" id="REGN01013248">
    <property type="protein sequence ID" value="RMZ94162.1"/>
    <property type="molecule type" value="Genomic_DNA"/>
</dbReference>
<evidence type="ECO:0000256" key="1">
    <source>
        <dbReference type="SAM" id="MobiDB-lite"/>
    </source>
</evidence>
<feature type="compositionally biased region" description="Polar residues" evidence="1">
    <location>
        <begin position="78"/>
        <end position="87"/>
    </location>
</feature>
<accession>A0A3M7P525</accession>
<organism evidence="2 3">
    <name type="scientific">Brachionus plicatilis</name>
    <name type="common">Marine rotifer</name>
    <name type="synonym">Brachionus muelleri</name>
    <dbReference type="NCBI Taxonomy" id="10195"/>
    <lineage>
        <taxon>Eukaryota</taxon>
        <taxon>Metazoa</taxon>
        <taxon>Spiralia</taxon>
        <taxon>Gnathifera</taxon>
        <taxon>Rotifera</taxon>
        <taxon>Eurotatoria</taxon>
        <taxon>Monogononta</taxon>
        <taxon>Pseudotrocha</taxon>
        <taxon>Ploima</taxon>
        <taxon>Brachionidae</taxon>
        <taxon>Brachionus</taxon>
    </lineage>
</organism>
<dbReference type="AlphaFoldDB" id="A0A3M7P525"/>
<sequence>MCDLNKFHFDQKKLSIFFNLCQLVFNCSHETTKFHQSFHSPRASTKADDKQSSINVDRHHLQTSANQAVLSIPRHSQPKLQSDQQPRVAQHAIYSLVPNKDKQTER</sequence>
<feature type="region of interest" description="Disordered" evidence="1">
    <location>
        <begin position="36"/>
        <end position="60"/>
    </location>
</feature>
<dbReference type="Proteomes" id="UP000276133">
    <property type="component" value="Unassembled WGS sequence"/>
</dbReference>
<protein>
    <submittedName>
        <fullName evidence="2">Uncharacterized protein</fullName>
    </submittedName>
</protein>
<name>A0A3M7P525_BRAPC</name>
<feature type="region of interest" description="Disordered" evidence="1">
    <location>
        <begin position="73"/>
        <end position="106"/>
    </location>
</feature>
<keyword evidence="3" id="KW-1185">Reference proteome</keyword>
<proteinExistence type="predicted"/>
<feature type="compositionally biased region" description="Basic and acidic residues" evidence="1">
    <location>
        <begin position="45"/>
        <end position="60"/>
    </location>
</feature>
<reference evidence="2 3" key="1">
    <citation type="journal article" date="2018" name="Sci. Rep.">
        <title>Genomic signatures of local adaptation to the degree of environmental predictability in rotifers.</title>
        <authorList>
            <person name="Franch-Gras L."/>
            <person name="Hahn C."/>
            <person name="Garcia-Roger E.M."/>
            <person name="Carmona M.J."/>
            <person name="Serra M."/>
            <person name="Gomez A."/>
        </authorList>
    </citation>
    <scope>NUCLEOTIDE SEQUENCE [LARGE SCALE GENOMIC DNA]</scope>
    <source>
        <strain evidence="2">HYR1</strain>
    </source>
</reference>
<comment type="caution">
    <text evidence="2">The sequence shown here is derived from an EMBL/GenBank/DDBJ whole genome shotgun (WGS) entry which is preliminary data.</text>
</comment>
<evidence type="ECO:0000313" key="2">
    <source>
        <dbReference type="EMBL" id="RMZ94162.1"/>
    </source>
</evidence>
<evidence type="ECO:0000313" key="3">
    <source>
        <dbReference type="Proteomes" id="UP000276133"/>
    </source>
</evidence>
<gene>
    <name evidence="2" type="ORF">BpHYR1_026257</name>
</gene>